<feature type="transmembrane region" description="Helical" evidence="1">
    <location>
        <begin position="103"/>
        <end position="125"/>
    </location>
</feature>
<protein>
    <recommendedName>
        <fullName evidence="4">YvaD family protein</fullName>
    </recommendedName>
</protein>
<dbReference type="InterPro" id="IPR020348">
    <property type="entry name" value="Uncharacterised_YvaD"/>
</dbReference>
<evidence type="ECO:0008006" key="4">
    <source>
        <dbReference type="Google" id="ProtNLM"/>
    </source>
</evidence>
<evidence type="ECO:0000256" key="1">
    <source>
        <dbReference type="SAM" id="Phobius"/>
    </source>
</evidence>
<keyword evidence="1" id="KW-1133">Transmembrane helix</keyword>
<dbReference type="EMBL" id="CP035758">
    <property type="protein sequence ID" value="QBD74688.1"/>
    <property type="molecule type" value="Genomic_DNA"/>
</dbReference>
<feature type="transmembrane region" description="Helical" evidence="1">
    <location>
        <begin position="78"/>
        <end position="97"/>
    </location>
</feature>
<feature type="transmembrane region" description="Helical" evidence="1">
    <location>
        <begin position="47"/>
        <end position="66"/>
    </location>
</feature>
<dbReference type="Proteomes" id="UP000290365">
    <property type="component" value="Chromosome"/>
</dbReference>
<keyword evidence="1" id="KW-0472">Membrane</keyword>
<evidence type="ECO:0000313" key="2">
    <source>
        <dbReference type="EMBL" id="QBD74688.1"/>
    </source>
</evidence>
<dbReference type="Pfam" id="PF17314">
    <property type="entry name" value="DUF5360"/>
    <property type="match status" value="1"/>
</dbReference>
<proteinExistence type="predicted"/>
<sequence length="137" mass="15569">MRALKTFFLVTDLGFIAYWIITALHLIPGEFLFHDYHNSLAVAWNWSFLPLDLAISATGLTSVICYQCRIHHWRSLALVSLVLTFCSGLQALAFWSIRGDFDLVWWLPNAFLLLYPLFFIPGLVLGSGRVSGSFKTQ</sequence>
<reference evidence="2 3" key="1">
    <citation type="submission" date="2019-01" db="EMBL/GenBank/DDBJ databases">
        <title>Ktedonosporobacter rubrisoli SCAWS-G2.</title>
        <authorList>
            <person name="Huang Y."/>
            <person name="Yan B."/>
        </authorList>
    </citation>
    <scope>NUCLEOTIDE SEQUENCE [LARGE SCALE GENOMIC DNA]</scope>
    <source>
        <strain evidence="2 3">SCAWS-G2</strain>
    </source>
</reference>
<organism evidence="2 3">
    <name type="scientific">Ktedonosporobacter rubrisoli</name>
    <dbReference type="NCBI Taxonomy" id="2509675"/>
    <lineage>
        <taxon>Bacteria</taxon>
        <taxon>Bacillati</taxon>
        <taxon>Chloroflexota</taxon>
        <taxon>Ktedonobacteria</taxon>
        <taxon>Ktedonobacterales</taxon>
        <taxon>Ktedonosporobacteraceae</taxon>
        <taxon>Ktedonosporobacter</taxon>
    </lineage>
</organism>
<name>A0A4P6JI14_KTERU</name>
<evidence type="ECO:0000313" key="3">
    <source>
        <dbReference type="Proteomes" id="UP000290365"/>
    </source>
</evidence>
<keyword evidence="3" id="KW-1185">Reference proteome</keyword>
<feature type="transmembrane region" description="Helical" evidence="1">
    <location>
        <begin position="7"/>
        <end position="27"/>
    </location>
</feature>
<gene>
    <name evidence="2" type="ORF">EPA93_01250</name>
</gene>
<dbReference type="AlphaFoldDB" id="A0A4P6JI14"/>
<keyword evidence="1" id="KW-0812">Transmembrane</keyword>
<accession>A0A4P6JI14</accession>
<dbReference type="OrthoDB" id="2469007at2"/>
<dbReference type="KEGG" id="kbs:EPA93_01250"/>
<dbReference type="RefSeq" id="WP_129885287.1">
    <property type="nucleotide sequence ID" value="NZ_CP035758.1"/>
</dbReference>